<feature type="compositionally biased region" description="Basic and acidic residues" evidence="11">
    <location>
        <begin position="1654"/>
        <end position="1663"/>
    </location>
</feature>
<dbReference type="Gene3D" id="3.40.50.300">
    <property type="entry name" value="P-loop containing nucleotide triphosphate hydrolases"/>
    <property type="match status" value="1"/>
</dbReference>
<feature type="compositionally biased region" description="Low complexity" evidence="11">
    <location>
        <begin position="248"/>
        <end position="262"/>
    </location>
</feature>
<dbReference type="SMART" id="SM00298">
    <property type="entry name" value="CHROMO"/>
    <property type="match status" value="2"/>
</dbReference>
<feature type="compositionally biased region" description="Acidic residues" evidence="11">
    <location>
        <begin position="1594"/>
        <end position="1620"/>
    </location>
</feature>
<dbReference type="InterPro" id="IPR032675">
    <property type="entry name" value="LRR_dom_sf"/>
</dbReference>
<dbReference type="Gene3D" id="3.40.50.10810">
    <property type="entry name" value="Tandem AAA-ATPase domain"/>
    <property type="match status" value="1"/>
</dbReference>
<dbReference type="GO" id="GO:0003677">
    <property type="term" value="F:DNA binding"/>
    <property type="evidence" value="ECO:0007669"/>
    <property type="project" value="TreeGrafter"/>
</dbReference>
<evidence type="ECO:0000256" key="8">
    <source>
        <dbReference type="ARBA" id="ARBA00022833"/>
    </source>
</evidence>
<dbReference type="InterPro" id="IPR000313">
    <property type="entry name" value="PWWP_dom"/>
</dbReference>
<feature type="domain" description="F-box" evidence="13">
    <location>
        <begin position="2830"/>
        <end position="2878"/>
    </location>
</feature>
<feature type="compositionally biased region" description="Low complexity" evidence="11">
    <location>
        <begin position="2249"/>
        <end position="2287"/>
    </location>
</feature>
<organism evidence="18 19">
    <name type="scientific">[Myrmecia] bisecta</name>
    <dbReference type="NCBI Taxonomy" id="41462"/>
    <lineage>
        <taxon>Eukaryota</taxon>
        <taxon>Viridiplantae</taxon>
        <taxon>Chlorophyta</taxon>
        <taxon>core chlorophytes</taxon>
        <taxon>Trebouxiophyceae</taxon>
        <taxon>Trebouxiales</taxon>
        <taxon>Trebouxiaceae</taxon>
        <taxon>Myrmecia</taxon>
    </lineage>
</organism>
<dbReference type="CDD" id="cd18793">
    <property type="entry name" value="SF2_C_SNF"/>
    <property type="match status" value="1"/>
</dbReference>
<evidence type="ECO:0000313" key="19">
    <source>
        <dbReference type="Proteomes" id="UP001489004"/>
    </source>
</evidence>
<dbReference type="PROSITE" id="PS51194">
    <property type="entry name" value="HELICASE_CTER"/>
    <property type="match status" value="1"/>
</dbReference>
<evidence type="ECO:0000259" key="14">
    <source>
        <dbReference type="PROSITE" id="PS50812"/>
    </source>
</evidence>
<dbReference type="EMBL" id="JALJOR010000002">
    <property type="protein sequence ID" value="KAK9823246.1"/>
    <property type="molecule type" value="Genomic_DNA"/>
</dbReference>
<dbReference type="Proteomes" id="UP001489004">
    <property type="component" value="Unassembled WGS sequence"/>
</dbReference>
<feature type="compositionally biased region" description="Basic and acidic residues" evidence="11">
    <location>
        <begin position="737"/>
        <end position="750"/>
    </location>
</feature>
<dbReference type="SUPFAM" id="SSF52540">
    <property type="entry name" value="P-loop containing nucleoside triphosphate hydrolases"/>
    <property type="match status" value="2"/>
</dbReference>
<keyword evidence="7" id="KW-0378">Hydrolase</keyword>
<feature type="compositionally biased region" description="Polar residues" evidence="11">
    <location>
        <begin position="2689"/>
        <end position="2699"/>
    </location>
</feature>
<evidence type="ECO:0000256" key="6">
    <source>
        <dbReference type="ARBA" id="ARBA00022771"/>
    </source>
</evidence>
<feature type="compositionally biased region" description="Acidic residues" evidence="11">
    <location>
        <begin position="584"/>
        <end position="593"/>
    </location>
</feature>
<accession>A0AAW1QP30</accession>
<dbReference type="Gene3D" id="3.30.40.100">
    <property type="match status" value="1"/>
</dbReference>
<feature type="compositionally biased region" description="Low complexity" evidence="11">
    <location>
        <begin position="2316"/>
        <end position="2325"/>
    </location>
</feature>
<feature type="compositionally biased region" description="Pro residues" evidence="11">
    <location>
        <begin position="2288"/>
        <end position="2300"/>
    </location>
</feature>
<feature type="domain" description="CW-type" evidence="15">
    <location>
        <begin position="63"/>
        <end position="116"/>
    </location>
</feature>
<reference evidence="18 19" key="1">
    <citation type="journal article" date="2024" name="Nat. Commun.">
        <title>Phylogenomics reveals the evolutionary origins of lichenization in chlorophyte algae.</title>
        <authorList>
            <person name="Puginier C."/>
            <person name="Libourel C."/>
            <person name="Otte J."/>
            <person name="Skaloud P."/>
            <person name="Haon M."/>
            <person name="Grisel S."/>
            <person name="Petersen M."/>
            <person name="Berrin J.G."/>
            <person name="Delaux P.M."/>
            <person name="Dal Grande F."/>
            <person name="Keller J."/>
        </authorList>
    </citation>
    <scope>NUCLEOTIDE SEQUENCE [LARGE SCALE GENOMIC DNA]</scope>
    <source>
        <strain evidence="18 19">SAG 2043</strain>
    </source>
</reference>
<evidence type="ECO:0000256" key="9">
    <source>
        <dbReference type="ARBA" id="ARBA00022840"/>
    </source>
</evidence>
<dbReference type="InterPro" id="IPR036047">
    <property type="entry name" value="F-box-like_dom_sf"/>
</dbReference>
<feature type="region of interest" description="Disordered" evidence="11">
    <location>
        <begin position="690"/>
        <end position="715"/>
    </location>
</feature>
<feature type="region of interest" description="Disordered" evidence="11">
    <location>
        <begin position="2473"/>
        <end position="2494"/>
    </location>
</feature>
<feature type="region of interest" description="Disordered" evidence="11">
    <location>
        <begin position="1654"/>
        <end position="1757"/>
    </location>
</feature>
<dbReference type="GO" id="GO:0005524">
    <property type="term" value="F:ATP binding"/>
    <property type="evidence" value="ECO:0007669"/>
    <property type="project" value="UniProtKB-KW"/>
</dbReference>
<dbReference type="PROSITE" id="PS51050">
    <property type="entry name" value="ZF_CW"/>
    <property type="match status" value="1"/>
</dbReference>
<dbReference type="GO" id="GO:0042393">
    <property type="term" value="F:histone binding"/>
    <property type="evidence" value="ECO:0007669"/>
    <property type="project" value="TreeGrafter"/>
</dbReference>
<dbReference type="SUPFAM" id="SSF63748">
    <property type="entry name" value="Tudor/PWWP/MBT"/>
    <property type="match status" value="1"/>
</dbReference>
<evidence type="ECO:0000256" key="5">
    <source>
        <dbReference type="ARBA" id="ARBA00022741"/>
    </source>
</evidence>
<dbReference type="Pfam" id="PF00271">
    <property type="entry name" value="Helicase_C"/>
    <property type="match status" value="1"/>
</dbReference>
<feature type="region of interest" description="Disordered" evidence="11">
    <location>
        <begin position="1403"/>
        <end position="1629"/>
    </location>
</feature>
<dbReference type="SUPFAM" id="SSF54160">
    <property type="entry name" value="Chromo domain-like"/>
    <property type="match status" value="2"/>
</dbReference>
<keyword evidence="3" id="KW-0479">Metal-binding</keyword>
<keyword evidence="4" id="KW-0677">Repeat</keyword>
<feature type="region of interest" description="Disordered" evidence="11">
    <location>
        <begin position="2646"/>
        <end position="2703"/>
    </location>
</feature>
<feature type="compositionally biased region" description="Basic and acidic residues" evidence="11">
    <location>
        <begin position="1582"/>
        <end position="1593"/>
    </location>
</feature>
<keyword evidence="8" id="KW-0862">Zinc</keyword>
<feature type="region of interest" description="Disordered" evidence="11">
    <location>
        <begin position="1931"/>
        <end position="1956"/>
    </location>
</feature>
<dbReference type="Pfam" id="PF00855">
    <property type="entry name" value="PWWP"/>
    <property type="match status" value="1"/>
</dbReference>
<dbReference type="InterPro" id="IPR014001">
    <property type="entry name" value="Helicase_ATP-bd"/>
</dbReference>
<feature type="compositionally biased region" description="Basic residues" evidence="11">
    <location>
        <begin position="550"/>
        <end position="576"/>
    </location>
</feature>
<dbReference type="PANTHER" id="PTHR45623:SF13">
    <property type="entry name" value="HELICASE PROTEIN MOM1"/>
    <property type="match status" value="1"/>
</dbReference>
<name>A0AAW1QP30_9CHLO</name>
<evidence type="ECO:0000256" key="11">
    <source>
        <dbReference type="SAM" id="MobiDB-lite"/>
    </source>
</evidence>
<feature type="compositionally biased region" description="Low complexity" evidence="11">
    <location>
        <begin position="2214"/>
        <end position="2240"/>
    </location>
</feature>
<keyword evidence="6" id="KW-0863">Zinc-finger</keyword>
<keyword evidence="19" id="KW-1185">Reference proteome</keyword>
<evidence type="ECO:0000259" key="16">
    <source>
        <dbReference type="PROSITE" id="PS51192"/>
    </source>
</evidence>
<dbReference type="Gene3D" id="1.20.1280.50">
    <property type="match status" value="1"/>
</dbReference>
<keyword evidence="5" id="KW-0547">Nucleotide-binding</keyword>
<feature type="region of interest" description="Disordered" evidence="11">
    <location>
        <begin position="501"/>
        <end position="593"/>
    </location>
</feature>
<evidence type="ECO:0000256" key="3">
    <source>
        <dbReference type="ARBA" id="ARBA00022723"/>
    </source>
</evidence>
<feature type="region of interest" description="Disordered" evidence="11">
    <location>
        <begin position="2407"/>
        <end position="2428"/>
    </location>
</feature>
<dbReference type="InterPro" id="IPR001650">
    <property type="entry name" value="Helicase_C-like"/>
</dbReference>
<dbReference type="Gene3D" id="3.80.10.10">
    <property type="entry name" value="Ribonuclease Inhibitor"/>
    <property type="match status" value="1"/>
</dbReference>
<dbReference type="GO" id="GO:0005634">
    <property type="term" value="C:nucleus"/>
    <property type="evidence" value="ECO:0007669"/>
    <property type="project" value="UniProtKB-SubCell"/>
</dbReference>
<feature type="compositionally biased region" description="Acidic residues" evidence="11">
    <location>
        <begin position="129"/>
        <end position="174"/>
    </location>
</feature>
<protein>
    <submittedName>
        <fullName evidence="18">Uncharacterized protein</fullName>
    </submittedName>
</protein>
<feature type="region of interest" description="Disordered" evidence="11">
    <location>
        <begin position="625"/>
        <end position="676"/>
    </location>
</feature>
<dbReference type="SMART" id="SM00487">
    <property type="entry name" value="DEXDc"/>
    <property type="match status" value="1"/>
</dbReference>
<gene>
    <name evidence="18" type="ORF">WJX72_001331</name>
</gene>
<feature type="domain" description="Chromo" evidence="12">
    <location>
        <begin position="738"/>
        <end position="788"/>
    </location>
</feature>
<feature type="compositionally biased region" description="Low complexity" evidence="11">
    <location>
        <begin position="2483"/>
        <end position="2494"/>
    </location>
</feature>
<feature type="compositionally biased region" description="Low complexity" evidence="11">
    <location>
        <begin position="1475"/>
        <end position="1486"/>
    </location>
</feature>
<feature type="compositionally biased region" description="Basic residues" evidence="11">
    <location>
        <begin position="180"/>
        <end position="191"/>
    </location>
</feature>
<dbReference type="InterPro" id="IPR001810">
    <property type="entry name" value="F-box_dom"/>
</dbReference>
<sequence>MRSDQEEQDAMDALGALADFASADPSLESPDKLDGDFEALAQEGKDATLTGKTYMRNVPRQKEETLQKWVQCAKCSLWRKVPYWIQDEETPDEWTCADNKWDKAHASCAVPQALTDEQIDEILALQQGDFEEPEPEPEEEEDDDGYDDGDNDDEGDDVDGEGEDGEEGDGEDEYGNGGRPRSRRQKLRNALRRNGAGRNGGRSKAGMLPPRIPAGSARSGGSGSDGGRVPRKKLSSNGRGKWPPVGPDPVIVDPAVATAVPANSNAAGRQLPPMAGRAPSRPTSAGLDATAAGLRAARGRGRGGRGGAARGMGRGRIGHKLSEAAEALLGMGIELPEDEDMLDDEEGFEGDDGEAAPWPPGSFRPGRVVWAKVEGHDWWPARVVRRRAVPREVGPPPGGPTEVRTHIPVVFFTARGIPGEVNQGMDSVEGAMAACMRAMNSAGEGEAENEEAEFAWLPVDCLKPFSVGDGSGSGMGLLVEDSTLTACIAAAERALADMLSRHAASQPARDAEHEEEGEAEEHVVDLGGLSDSDGGWGVPVQQDVAVTPRARGRGRGGRGRRGRGRGGRRGRGRRGGYGRGGLGYDDEGSDSELVGEGEAALGGAPLTKIVVESIYGWRWPLSEKEKARERNKEKQRDVNSKRQQEHSRKSGHPSRATPSVEDSAVEAEAQAQAQPLHVARDHPIASQAEQGLPTANGNLPAAKAEDASEGADMGQEEADAVAALLAAASGLSEEGDTPAKEEPAQEERREPEYLVKWLGKAHVHNEWVQETLLLRIAKRKLINFKRRHGGLPCNFMDAAWQVPERLVARRPSPCGPGWEVLVKWTNLGFEQCTWELEGEGVLVHPTYLPLHRELWGRQQRALQRSRPEAIGAAAALREAGRASLADLQEQPEYVAGGQLHPHQLEAVNWLRRMWVEGKSALLADDLGLGKTATVISFIQCLRHEFQCPGPILIVMPASNLAFWEGEFAFWVGRDANVVSYSGSVAARSIIQENELWLTPASLDGKATVRKEGLPAKVVKPDVMLATYEAAVSDTPVLRSISWEVLIVDERNRQRSGLAKAHQALREVDTRHRLLLSHGALTQSPGELLQLLSFLRPQYQELADLPGDAEELPEEEQAAVMKPLIEPHMLRRARSSVAQPALPRREITLPVELAGEQAQCYRTVLARFYEMLADPKPPRHSGHRAAQMRTICAELRKVCNHPHLVQDFEAAGKEGCAAHVAASAKLQLLDRMLQRLQKAGRRVLLLSHMAKALDVLEDYAKERFGKDAVERIDHSTPAALRHAAVERFNAPDSPAFVFLLTTRSCGLGTYLPSIDTVIIHDSDWNPRWDIQAMLRAHCLGKGAALTVFRLYVRGSVEERILQLVEKKRGMDAVLKPGPGSRASAASARLLEDILRWGTTDLFHQQHATQAAPPTPTDQPKDTVMADASPGAQQPSTAGRSVAAYAAAAEERRASGATAGTSGEGQAQEGPVKMEGMEAAGGEAVAADRAADGAEPSGRGGDGKAEPGTPAEGPQRKATYSDAMLDRLLSRAEALQSTPSGAAADEPGKAGEPGGLVSQQSSEDYAVEAGIGSESLGPGLELVTVRDWDDEKHEVDEQDGGDEGDEEEKDEEAEPDEGEPVEDSLNRTESAASHAAYWDALLRKHWQRLQKEEEEALARSLREAQAEELEGTPGSGHVGLAGPEHSQQNSYGDDDDGDVDMLTHRTSSTMSNIMAEYAAEDAARTRRSTRGRQRNNGAGGGRGRASRRRRGEDADEETIVEEARAGKRRRRGEANKGGMSGPELEAIQMEWARQEACVRATNDPAKPEGIVFRRACERISEIGAELKLDASITELGHQAAQILLIMRDSTEAPSDFQDYTLVAIVAIAAQLLGASLGDNHGLPVLAKRYKTDLPALEQVFEYSMQILAGYRAMYGRTVQLLQDGVLDARMLKDLPTPASPSAPGHHMQDQNQRGLGIGIDHRQDDHRQAGAAGLSAADEAHAAQLAALSDMDAFGNRLHAIVSADFTHSALAAGPLEVPLGPLQALSAYLPTEPGPLAAETETIIKNLRTFQEQVALLDRVHSIRVKAIQEEYQKYMERVRGKAQGAIDTANSQYQHNRTLLTARVDALVHYLQQRHLQQSQQHAQAGPASLGQQQAHQPGQAEAHQQAANAAAEQAQASALQQQQQQQQANHKAAASLAPTANAPFPAQNYTQYLASLPQEQQDQLTDQLKQHMQEQQQRLAQQEQRAAAEQSAAGGAALQMQPPSLPSGFGQQGQQAGQMLPPKLQQKGLSGSKSSGGSSAAGSVPRRSPPLAPKPPLAPPQHGKPSMPPPPQQGPSPRSGKPGSITSGQFGGPNLAFSMQQMAPASASGGQAGLLAGGGYHGAGYMQQQQQNQVLVRQLAGQPSGQLPLNRLTPQQSQQVLNMYQQRQLQDPRQPGMPVAGSSGQGSYPYQMQQAYQQQRLGEGGAQLQQAPGTASGPAALMQGVQQHKQKALAGSLAAQGPPSSLSSLVGSHGVTVQSGAPGFVSHSHPVKGADGLQRSMSGSVIEITTKAPSGHPGGGADAGAPASAFGDARAAAYGEEDDGSGSDTSARSRSPGADAQRPPQIQLQGFDSQQHPLANPRLVQTGSGELPASIPARYAADTYRPSQPMPALSVSLARPAVSLPPAAGAATGRSGSGGASDRSFDFARPGPVSTHAQPSSVLAAAQHSAQRSGSRSPQARPRSPIAAGCLLCYHKLAFCCCNVCLWTLAGATRMRVYTLGEVAALVNDDIPSLAEWNATNTDREVLRFFRKYWMPHVKEITIYSFDEYGHARDSDGDGGIVYDCCGVLSTGSGADPVYVFVGPANKVLTDILALPDEVLLHIAALLTTRDRLCVLPLVCKRWHMALTANGAAWRALHLDLKSMDTRKLAACIAWLGPRAAHVRSLGLHASYRSMAGSVLALVRHSISTVQIEGFLHPADVAALSTCSGLTSLKLHLGDLSTDVGEEEVARMDASLGLLSRLSGLRHLELYPWAGPEMLSGLSNLVCLTIAADDDVTLANLPAFHSLQRLDLSSSGDIELDITTLCAMTSLTSLDLSPKGQLVVLPGDADAGDMQNLQKQLSNACAGRAC</sequence>
<dbReference type="GO" id="GO:0016887">
    <property type="term" value="F:ATP hydrolysis activity"/>
    <property type="evidence" value="ECO:0007669"/>
    <property type="project" value="TreeGrafter"/>
</dbReference>
<feature type="domain" description="Helicase ATP-binding" evidence="16">
    <location>
        <begin position="911"/>
        <end position="1097"/>
    </location>
</feature>
<keyword evidence="10" id="KW-0539">Nucleus</keyword>
<dbReference type="InterPro" id="IPR011124">
    <property type="entry name" value="Znf_CW"/>
</dbReference>
<feature type="region of interest" description="Disordered" evidence="11">
    <location>
        <begin position="2559"/>
        <end position="2585"/>
    </location>
</feature>
<dbReference type="PANTHER" id="PTHR45623">
    <property type="entry name" value="CHROMODOMAIN-HELICASE-DNA-BINDING PROTEIN 3-RELATED-RELATED"/>
    <property type="match status" value="1"/>
</dbReference>
<evidence type="ECO:0000313" key="18">
    <source>
        <dbReference type="EMBL" id="KAK9823246.1"/>
    </source>
</evidence>
<keyword evidence="9" id="KW-0067">ATP-binding</keyword>
<feature type="domain" description="PWWP" evidence="14">
    <location>
        <begin position="365"/>
        <end position="468"/>
    </location>
</feature>
<dbReference type="InterPro" id="IPR027417">
    <property type="entry name" value="P-loop_NTPase"/>
</dbReference>
<proteinExistence type="predicted"/>
<feature type="region of interest" description="Disordered" evidence="11">
    <location>
        <begin position="2208"/>
        <end position="2336"/>
    </location>
</feature>
<feature type="region of interest" description="Disordered" evidence="11">
    <location>
        <begin position="729"/>
        <end position="750"/>
    </location>
</feature>
<dbReference type="SUPFAM" id="SSF52047">
    <property type="entry name" value="RNI-like"/>
    <property type="match status" value="1"/>
</dbReference>
<dbReference type="GO" id="GO:0003682">
    <property type="term" value="F:chromatin binding"/>
    <property type="evidence" value="ECO:0007669"/>
    <property type="project" value="TreeGrafter"/>
</dbReference>
<feature type="compositionally biased region" description="Low complexity" evidence="11">
    <location>
        <begin position="1434"/>
        <end position="1446"/>
    </location>
</feature>
<evidence type="ECO:0000256" key="4">
    <source>
        <dbReference type="ARBA" id="ARBA00022737"/>
    </source>
</evidence>
<dbReference type="InterPro" id="IPR016197">
    <property type="entry name" value="Chromo-like_dom_sf"/>
</dbReference>
<feature type="compositionally biased region" description="Low complexity" evidence="11">
    <location>
        <begin position="2140"/>
        <end position="2176"/>
    </location>
</feature>
<dbReference type="GO" id="GO:0140658">
    <property type="term" value="F:ATP-dependent chromatin remodeler activity"/>
    <property type="evidence" value="ECO:0007669"/>
    <property type="project" value="TreeGrafter"/>
</dbReference>
<dbReference type="InterPro" id="IPR000953">
    <property type="entry name" value="Chromo/chromo_shadow_dom"/>
</dbReference>
<feature type="compositionally biased region" description="Low complexity" evidence="11">
    <location>
        <begin position="659"/>
        <end position="674"/>
    </location>
</feature>
<evidence type="ECO:0000259" key="12">
    <source>
        <dbReference type="PROSITE" id="PS50013"/>
    </source>
</evidence>
<feature type="compositionally biased region" description="Low complexity" evidence="11">
    <location>
        <begin position="1453"/>
        <end position="1466"/>
    </location>
</feature>
<evidence type="ECO:0000256" key="1">
    <source>
        <dbReference type="ARBA" id="ARBA00004123"/>
    </source>
</evidence>
<feature type="domain" description="Helicase C-terminal" evidence="17">
    <location>
        <begin position="1227"/>
        <end position="1384"/>
    </location>
</feature>
<feature type="compositionally biased region" description="Basic and acidic residues" evidence="11">
    <location>
        <begin position="625"/>
        <end position="648"/>
    </location>
</feature>
<dbReference type="PROSITE" id="PS51192">
    <property type="entry name" value="HELICASE_ATP_BIND_1"/>
    <property type="match status" value="1"/>
</dbReference>
<dbReference type="Gene3D" id="2.30.30.140">
    <property type="match status" value="1"/>
</dbReference>
<evidence type="ECO:0000256" key="2">
    <source>
        <dbReference type="ARBA" id="ARBA00004430"/>
    </source>
</evidence>
<dbReference type="Pfam" id="PF07496">
    <property type="entry name" value="zf-CW"/>
    <property type="match status" value="1"/>
</dbReference>
<evidence type="ECO:0000256" key="10">
    <source>
        <dbReference type="ARBA" id="ARBA00023242"/>
    </source>
</evidence>
<evidence type="ECO:0000259" key="15">
    <source>
        <dbReference type="PROSITE" id="PS51050"/>
    </source>
</evidence>
<dbReference type="PROSITE" id="PS50812">
    <property type="entry name" value="PWWP"/>
    <property type="match status" value="1"/>
</dbReference>
<feature type="region of interest" description="Disordered" evidence="11">
    <location>
        <begin position="118"/>
        <end position="286"/>
    </location>
</feature>
<dbReference type="SMART" id="SM00490">
    <property type="entry name" value="HELICc"/>
    <property type="match status" value="1"/>
</dbReference>
<dbReference type="InterPro" id="IPR049730">
    <property type="entry name" value="SNF2/RAD54-like_C"/>
</dbReference>
<dbReference type="GO" id="GO:0005930">
    <property type="term" value="C:axoneme"/>
    <property type="evidence" value="ECO:0007669"/>
    <property type="project" value="UniProtKB-SubCell"/>
</dbReference>
<dbReference type="GO" id="GO:0008270">
    <property type="term" value="F:zinc ion binding"/>
    <property type="evidence" value="ECO:0007669"/>
    <property type="project" value="UniProtKB-KW"/>
</dbReference>
<dbReference type="SMART" id="SM00293">
    <property type="entry name" value="PWWP"/>
    <property type="match status" value="1"/>
</dbReference>
<dbReference type="PROSITE" id="PS50181">
    <property type="entry name" value="FBOX"/>
    <property type="match status" value="1"/>
</dbReference>
<dbReference type="InterPro" id="IPR000330">
    <property type="entry name" value="SNF2_N"/>
</dbReference>
<evidence type="ECO:0000256" key="7">
    <source>
        <dbReference type="ARBA" id="ARBA00022801"/>
    </source>
</evidence>
<dbReference type="InterPro" id="IPR038718">
    <property type="entry name" value="SNF2-like_sf"/>
</dbReference>
<dbReference type="PROSITE" id="PS50013">
    <property type="entry name" value="CHROMO_2"/>
    <property type="match status" value="1"/>
</dbReference>
<dbReference type="GO" id="GO:0000785">
    <property type="term" value="C:chromatin"/>
    <property type="evidence" value="ECO:0007669"/>
    <property type="project" value="TreeGrafter"/>
</dbReference>
<evidence type="ECO:0000259" key="13">
    <source>
        <dbReference type="PROSITE" id="PS50181"/>
    </source>
</evidence>
<comment type="caution">
    <text evidence="18">The sequence shown here is derived from an EMBL/GenBank/DDBJ whole genome shotgun (WGS) entry which is preliminary data.</text>
</comment>
<evidence type="ECO:0000259" key="17">
    <source>
        <dbReference type="PROSITE" id="PS51194"/>
    </source>
</evidence>
<comment type="subcellular location">
    <subcellularLocation>
        <location evidence="2">Cytoplasm</location>
        <location evidence="2">Cytoskeleton</location>
        <location evidence="2">Cilium axoneme</location>
    </subcellularLocation>
    <subcellularLocation>
        <location evidence="1">Nucleus</location>
    </subcellularLocation>
</comment>
<dbReference type="SUPFAM" id="SSF81383">
    <property type="entry name" value="F-box domain"/>
    <property type="match status" value="1"/>
</dbReference>
<dbReference type="Pfam" id="PF00176">
    <property type="entry name" value="SNF2-rel_dom"/>
    <property type="match status" value="1"/>
</dbReference>
<dbReference type="CDD" id="cd18660">
    <property type="entry name" value="CD1_tandem"/>
    <property type="match status" value="1"/>
</dbReference>
<dbReference type="Pfam" id="PF12937">
    <property type="entry name" value="F-box-like"/>
    <property type="match status" value="1"/>
</dbReference>
<dbReference type="Gene3D" id="2.40.50.40">
    <property type="match status" value="2"/>
</dbReference>
<feature type="region of interest" description="Disordered" evidence="11">
    <location>
        <begin position="2118"/>
        <end position="2176"/>
    </location>
</feature>